<feature type="transmembrane region" description="Helical" evidence="1">
    <location>
        <begin position="128"/>
        <end position="151"/>
    </location>
</feature>
<evidence type="ECO:0000313" key="3">
    <source>
        <dbReference type="Proteomes" id="UP000008461"/>
    </source>
</evidence>
<keyword evidence="3" id="KW-1185">Reference proteome</keyword>
<accession>F4L1R8</accession>
<dbReference type="EMBL" id="CP002691">
    <property type="protein sequence ID" value="AEE49577.1"/>
    <property type="molecule type" value="Genomic_DNA"/>
</dbReference>
<gene>
    <name evidence="2" type="ordered locus">Halhy_1688</name>
</gene>
<reference key="2">
    <citation type="submission" date="2011-04" db="EMBL/GenBank/DDBJ databases">
        <title>Complete sequence of chromosome of Haliscomenobacter hydrossis DSM 1100.</title>
        <authorList>
            <consortium name="US DOE Joint Genome Institute (JGI-PGF)"/>
            <person name="Lucas S."/>
            <person name="Han J."/>
            <person name="Lapidus A."/>
            <person name="Bruce D."/>
            <person name="Goodwin L."/>
            <person name="Pitluck S."/>
            <person name="Peters L."/>
            <person name="Kyrpides N."/>
            <person name="Mavromatis K."/>
            <person name="Ivanova N."/>
            <person name="Ovchinnikova G."/>
            <person name="Pagani I."/>
            <person name="Daligault H."/>
            <person name="Detter J.C."/>
            <person name="Han C."/>
            <person name="Land M."/>
            <person name="Hauser L."/>
            <person name="Markowitz V."/>
            <person name="Cheng J.-F."/>
            <person name="Hugenholtz P."/>
            <person name="Woyke T."/>
            <person name="Wu D."/>
            <person name="Verbarg S."/>
            <person name="Frueling A."/>
            <person name="Brambilla E."/>
            <person name="Klenk H.-P."/>
            <person name="Eisen J.A."/>
        </authorList>
    </citation>
    <scope>NUCLEOTIDE SEQUENCE</scope>
    <source>
        <strain>DSM 1100</strain>
    </source>
</reference>
<dbReference type="AlphaFoldDB" id="F4L1R8"/>
<dbReference type="OrthoDB" id="1493071at2"/>
<dbReference type="HOGENOM" id="CLU_101811_0_0_10"/>
<dbReference type="Proteomes" id="UP000008461">
    <property type="component" value="Chromosome"/>
</dbReference>
<reference evidence="2 3" key="1">
    <citation type="journal article" date="2011" name="Stand. Genomic Sci.">
        <title>Complete genome sequence of Haliscomenobacter hydrossis type strain (O).</title>
        <authorList>
            <consortium name="US DOE Joint Genome Institute (JGI-PGF)"/>
            <person name="Daligault H."/>
            <person name="Lapidus A."/>
            <person name="Zeytun A."/>
            <person name="Nolan M."/>
            <person name="Lucas S."/>
            <person name="Del Rio T.G."/>
            <person name="Tice H."/>
            <person name="Cheng J.F."/>
            <person name="Tapia R."/>
            <person name="Han C."/>
            <person name="Goodwin L."/>
            <person name="Pitluck S."/>
            <person name="Liolios K."/>
            <person name="Pagani I."/>
            <person name="Ivanova N."/>
            <person name="Huntemann M."/>
            <person name="Mavromatis K."/>
            <person name="Mikhailova N."/>
            <person name="Pati A."/>
            <person name="Chen A."/>
            <person name="Palaniappan K."/>
            <person name="Land M."/>
            <person name="Hauser L."/>
            <person name="Brambilla E.M."/>
            <person name="Rohde M."/>
            <person name="Verbarg S."/>
            <person name="Goker M."/>
            <person name="Bristow J."/>
            <person name="Eisen J.A."/>
            <person name="Markowitz V."/>
            <person name="Hugenholtz P."/>
            <person name="Kyrpides N.C."/>
            <person name="Klenk H.P."/>
            <person name="Woyke T."/>
        </authorList>
    </citation>
    <scope>NUCLEOTIDE SEQUENCE [LARGE SCALE GENOMIC DNA]</scope>
    <source>
        <strain evidence="3">ATCC 27775 / DSM 1100 / LMG 10767 / O</strain>
    </source>
</reference>
<evidence type="ECO:0000256" key="1">
    <source>
        <dbReference type="SAM" id="Phobius"/>
    </source>
</evidence>
<dbReference type="RefSeq" id="WP_013764131.1">
    <property type="nucleotide sequence ID" value="NC_015510.1"/>
</dbReference>
<proteinExistence type="predicted"/>
<keyword evidence="1" id="KW-0472">Membrane</keyword>
<name>F4L1R8_HALH1</name>
<protein>
    <submittedName>
        <fullName evidence="2">Uncharacterized protein</fullName>
    </submittedName>
</protein>
<keyword evidence="1" id="KW-0812">Transmembrane</keyword>
<keyword evidence="1" id="KW-1133">Transmembrane helix</keyword>
<feature type="transmembrane region" description="Helical" evidence="1">
    <location>
        <begin position="101"/>
        <end position="122"/>
    </location>
</feature>
<organism evidence="2 3">
    <name type="scientific">Haliscomenobacter hydrossis (strain ATCC 27775 / DSM 1100 / LMG 10767 / O)</name>
    <dbReference type="NCBI Taxonomy" id="760192"/>
    <lineage>
        <taxon>Bacteria</taxon>
        <taxon>Pseudomonadati</taxon>
        <taxon>Bacteroidota</taxon>
        <taxon>Saprospiria</taxon>
        <taxon>Saprospirales</taxon>
        <taxon>Haliscomenobacteraceae</taxon>
        <taxon>Haliscomenobacter</taxon>
    </lineage>
</organism>
<sequence length="251" mass="28484">MTNQLNCISCGNAIAADDVNLQNMVAKCRQCNAVFSFMPQNTSTSSFLEYKDPLEQTLTEDFLQRPTDGLEVEMPSGVIMERDFGELRFTIPWRKTRRWGFFLLFTIIWNGILTPFIVMGIATGSWEILLFTSIHTIVGVSFLLYTLGLMFNKTSIVVTSQGVDIKNGPIPIPFNPNRFMAVREIQQLFVEEYVPSKTNGRPDYTYAITALTSSHERQRLVGGFSQPGYALYLEQEIENFLGIKNKPIPRV</sequence>
<dbReference type="STRING" id="760192.Halhy_1688"/>
<dbReference type="KEGG" id="hhy:Halhy_1688"/>
<evidence type="ECO:0000313" key="2">
    <source>
        <dbReference type="EMBL" id="AEE49577.1"/>
    </source>
</evidence>